<dbReference type="Proteomes" id="UP000757900">
    <property type="component" value="Unassembled WGS sequence"/>
</dbReference>
<evidence type="ECO:0000256" key="1">
    <source>
        <dbReference type="SAM" id="SignalP"/>
    </source>
</evidence>
<dbReference type="SUPFAM" id="SSF53474">
    <property type="entry name" value="alpha/beta-Hydrolases"/>
    <property type="match status" value="1"/>
</dbReference>
<reference evidence="2" key="1">
    <citation type="submission" date="2020-04" db="EMBL/GenBank/DDBJ databases">
        <title>Deep metagenomics examines the oral microbiome during advanced dental caries in children, revealing novel taxa and co-occurrences with host molecules.</title>
        <authorList>
            <person name="Baker J.L."/>
            <person name="Morton J.T."/>
            <person name="Dinis M."/>
            <person name="Alvarez R."/>
            <person name="Tran N.C."/>
            <person name="Knight R."/>
            <person name="Edlund A."/>
        </authorList>
    </citation>
    <scope>NUCLEOTIDE SEQUENCE</scope>
    <source>
        <strain evidence="2">JCVI_23_bin.16</strain>
    </source>
</reference>
<feature type="chain" id="PRO_5039322011" evidence="1">
    <location>
        <begin position="29"/>
        <end position="585"/>
    </location>
</feature>
<accession>A0A929MQ28</accession>
<name>A0A929MQ28_ABIDE</name>
<protein>
    <submittedName>
        <fullName evidence="2">Esterase</fullName>
    </submittedName>
</protein>
<dbReference type="EMBL" id="JABZFV010000175">
    <property type="protein sequence ID" value="MBF0935262.1"/>
    <property type="molecule type" value="Genomic_DNA"/>
</dbReference>
<keyword evidence="1" id="KW-0732">Signal</keyword>
<dbReference type="InterPro" id="IPR029058">
    <property type="entry name" value="AB_hydrolase_fold"/>
</dbReference>
<proteinExistence type="predicted"/>
<organism evidence="2 3">
    <name type="scientific">Abiotrophia defectiva</name>
    <name type="common">Streptococcus defectivus</name>
    <dbReference type="NCBI Taxonomy" id="46125"/>
    <lineage>
        <taxon>Bacteria</taxon>
        <taxon>Bacillati</taxon>
        <taxon>Bacillota</taxon>
        <taxon>Bacilli</taxon>
        <taxon>Lactobacillales</taxon>
        <taxon>Aerococcaceae</taxon>
        <taxon>Abiotrophia</taxon>
    </lineage>
</organism>
<dbReference type="AlphaFoldDB" id="A0A929MQ28"/>
<dbReference type="Gene3D" id="3.40.50.1820">
    <property type="entry name" value="alpha/beta hydrolase"/>
    <property type="match status" value="1"/>
</dbReference>
<evidence type="ECO:0000313" key="2">
    <source>
        <dbReference type="EMBL" id="MBF0935262.1"/>
    </source>
</evidence>
<comment type="caution">
    <text evidence="2">The sequence shown here is derived from an EMBL/GenBank/DDBJ whole genome shotgun (WGS) entry which is preliminary data.</text>
</comment>
<evidence type="ECO:0000313" key="3">
    <source>
        <dbReference type="Proteomes" id="UP000757900"/>
    </source>
</evidence>
<gene>
    <name evidence="2" type="ORF">HXK00_06440</name>
</gene>
<feature type="signal peptide" evidence="1">
    <location>
        <begin position="1"/>
        <end position="28"/>
    </location>
</feature>
<sequence>MTLSRKMKLSALTLLCANLLASQAPVLAQEANNQEASSQETTAVGQYSLAFDNAAWQYDEANDIYWQVGVVYVANPASLDYETLGIYVPGAYLEATANGDGTYTASVKPDAQVGQFTAATAPYVLPVNTPGYNASQAPTWLADGIANYTQAGMIYLQPGIRGRDNTTDSQGQEVVGGAPWGVTDLKAAIRYVRYNKDVLPGDTDKIVSFGHSGGGAQSAVLGASGDSTLYNPYLEALGAAMKDKEGNPISDAPYGTMTWSPITSLDYADAAYEWNLGQFADSNTRAEGTFTQALSQDLAKEYANYINQLGLKHEGQALTLAESSEGIYTQGSYATYLEGVVNQSLNNFLADTSFPYTSDGASPGGSTESVTYETAQAYIDSLNAETQWVTYDAAANRAKISSLADFAKYVKTASKSVPAFDALDRSLAENAVFGVADANELHFDQVVARLLKNNQAKYESLTDWNSQYVTDFESDLAKTDSLGKTIAERQDLYNPMFYLTSAYSGYQTSKLASHWRIRSGISQGDTALTVETNLALALENQVNGAVKSVDFATVWGQGNTTAERTGHASANFIQWVQEIVAQDAN</sequence>